<proteinExistence type="predicted"/>
<name>A0A2P2P6L2_RHIMU</name>
<organism evidence="1">
    <name type="scientific">Rhizophora mucronata</name>
    <name type="common">Asiatic mangrove</name>
    <dbReference type="NCBI Taxonomy" id="61149"/>
    <lineage>
        <taxon>Eukaryota</taxon>
        <taxon>Viridiplantae</taxon>
        <taxon>Streptophyta</taxon>
        <taxon>Embryophyta</taxon>
        <taxon>Tracheophyta</taxon>
        <taxon>Spermatophyta</taxon>
        <taxon>Magnoliopsida</taxon>
        <taxon>eudicotyledons</taxon>
        <taxon>Gunneridae</taxon>
        <taxon>Pentapetalae</taxon>
        <taxon>rosids</taxon>
        <taxon>fabids</taxon>
        <taxon>Malpighiales</taxon>
        <taxon>Rhizophoraceae</taxon>
        <taxon>Rhizophora</taxon>
    </lineage>
</organism>
<sequence>MDHFYHVLCCKNFANYVIQIKN</sequence>
<dbReference type="EMBL" id="GGEC01069914">
    <property type="protein sequence ID" value="MBX50398.1"/>
    <property type="molecule type" value="Transcribed_RNA"/>
</dbReference>
<accession>A0A2P2P6L2</accession>
<dbReference type="AlphaFoldDB" id="A0A2P2P6L2"/>
<evidence type="ECO:0000313" key="1">
    <source>
        <dbReference type="EMBL" id="MBX50398.1"/>
    </source>
</evidence>
<reference evidence="1" key="1">
    <citation type="submission" date="2018-02" db="EMBL/GenBank/DDBJ databases">
        <title>Rhizophora mucronata_Transcriptome.</title>
        <authorList>
            <person name="Meera S.P."/>
            <person name="Sreeshan A."/>
            <person name="Augustine A."/>
        </authorList>
    </citation>
    <scope>NUCLEOTIDE SEQUENCE</scope>
    <source>
        <tissue evidence="1">Leaf</tissue>
    </source>
</reference>
<protein>
    <submittedName>
        <fullName evidence="1">Uncharacterized protein</fullName>
    </submittedName>
</protein>